<accession>A0A1L9NC19</accession>
<evidence type="ECO:0000256" key="1">
    <source>
        <dbReference type="SAM" id="SignalP"/>
    </source>
</evidence>
<dbReference type="OrthoDB" id="10416055at2759"/>
<gene>
    <name evidence="2" type="ORF">ASPTUDRAFT_488670</name>
</gene>
<dbReference type="VEuPathDB" id="FungiDB:ASPTUDRAFT_488670"/>
<reference evidence="3" key="1">
    <citation type="journal article" date="2017" name="Genome Biol.">
        <title>Comparative genomics reveals high biological diversity and specific adaptations in the industrially and medically important fungal genus Aspergillus.</title>
        <authorList>
            <person name="de Vries R.P."/>
            <person name="Riley R."/>
            <person name="Wiebenga A."/>
            <person name="Aguilar-Osorio G."/>
            <person name="Amillis S."/>
            <person name="Uchima C.A."/>
            <person name="Anderluh G."/>
            <person name="Asadollahi M."/>
            <person name="Askin M."/>
            <person name="Barry K."/>
            <person name="Battaglia E."/>
            <person name="Bayram O."/>
            <person name="Benocci T."/>
            <person name="Braus-Stromeyer S.A."/>
            <person name="Caldana C."/>
            <person name="Canovas D."/>
            <person name="Cerqueira G.C."/>
            <person name="Chen F."/>
            <person name="Chen W."/>
            <person name="Choi C."/>
            <person name="Clum A."/>
            <person name="Dos Santos R.A."/>
            <person name="Damasio A.R."/>
            <person name="Diallinas G."/>
            <person name="Emri T."/>
            <person name="Fekete E."/>
            <person name="Flipphi M."/>
            <person name="Freyberg S."/>
            <person name="Gallo A."/>
            <person name="Gournas C."/>
            <person name="Habgood R."/>
            <person name="Hainaut M."/>
            <person name="Harispe M.L."/>
            <person name="Henrissat B."/>
            <person name="Hilden K.S."/>
            <person name="Hope R."/>
            <person name="Hossain A."/>
            <person name="Karabika E."/>
            <person name="Karaffa L."/>
            <person name="Karanyi Z."/>
            <person name="Krasevec N."/>
            <person name="Kuo A."/>
            <person name="Kusch H."/>
            <person name="LaButti K."/>
            <person name="Lagendijk E.L."/>
            <person name="Lapidus A."/>
            <person name="Levasseur A."/>
            <person name="Lindquist E."/>
            <person name="Lipzen A."/>
            <person name="Logrieco A.F."/>
            <person name="MacCabe A."/>
            <person name="Maekelae M.R."/>
            <person name="Malavazi I."/>
            <person name="Melin P."/>
            <person name="Meyer V."/>
            <person name="Mielnichuk N."/>
            <person name="Miskei M."/>
            <person name="Molnar A.P."/>
            <person name="Mule G."/>
            <person name="Ngan C.Y."/>
            <person name="Orejas M."/>
            <person name="Orosz E."/>
            <person name="Ouedraogo J.P."/>
            <person name="Overkamp K.M."/>
            <person name="Park H.-S."/>
            <person name="Perrone G."/>
            <person name="Piumi F."/>
            <person name="Punt P.J."/>
            <person name="Ram A.F."/>
            <person name="Ramon A."/>
            <person name="Rauscher S."/>
            <person name="Record E."/>
            <person name="Riano-Pachon D.M."/>
            <person name="Robert V."/>
            <person name="Roehrig J."/>
            <person name="Ruller R."/>
            <person name="Salamov A."/>
            <person name="Salih N.S."/>
            <person name="Samson R.A."/>
            <person name="Sandor E."/>
            <person name="Sanguinetti M."/>
            <person name="Schuetze T."/>
            <person name="Sepcic K."/>
            <person name="Shelest E."/>
            <person name="Sherlock G."/>
            <person name="Sophianopoulou V."/>
            <person name="Squina F.M."/>
            <person name="Sun H."/>
            <person name="Susca A."/>
            <person name="Todd R.B."/>
            <person name="Tsang A."/>
            <person name="Unkles S.E."/>
            <person name="van de Wiele N."/>
            <person name="van Rossen-Uffink D."/>
            <person name="Oliveira J.V."/>
            <person name="Vesth T.C."/>
            <person name="Visser J."/>
            <person name="Yu J.-H."/>
            <person name="Zhou M."/>
            <person name="Andersen M.R."/>
            <person name="Archer D.B."/>
            <person name="Baker S.E."/>
            <person name="Benoit I."/>
            <person name="Brakhage A.A."/>
            <person name="Braus G.H."/>
            <person name="Fischer R."/>
            <person name="Frisvad J.C."/>
            <person name="Goldman G.H."/>
            <person name="Houbraken J."/>
            <person name="Oakley B."/>
            <person name="Pocsi I."/>
            <person name="Scazzocchio C."/>
            <person name="Seiboth B."/>
            <person name="vanKuyk P.A."/>
            <person name="Wortman J."/>
            <person name="Dyer P.S."/>
            <person name="Grigoriev I.V."/>
        </authorList>
    </citation>
    <scope>NUCLEOTIDE SEQUENCE [LARGE SCALE GENOMIC DNA]</scope>
    <source>
        <strain evidence="3">CBS 134.48</strain>
    </source>
</reference>
<evidence type="ECO:0000313" key="2">
    <source>
        <dbReference type="EMBL" id="OJI86732.1"/>
    </source>
</evidence>
<evidence type="ECO:0000313" key="3">
    <source>
        <dbReference type="Proteomes" id="UP000184304"/>
    </source>
</evidence>
<protein>
    <recommendedName>
        <fullName evidence="4">Secreted protein</fullName>
    </recommendedName>
</protein>
<proteinExistence type="predicted"/>
<name>A0A1L9NC19_ASPTC</name>
<feature type="signal peptide" evidence="1">
    <location>
        <begin position="1"/>
        <end position="24"/>
    </location>
</feature>
<dbReference type="AlphaFoldDB" id="A0A1L9NC19"/>
<dbReference type="Proteomes" id="UP000184304">
    <property type="component" value="Unassembled WGS sequence"/>
</dbReference>
<evidence type="ECO:0008006" key="4">
    <source>
        <dbReference type="Google" id="ProtNLM"/>
    </source>
</evidence>
<organism evidence="2 3">
    <name type="scientific">Aspergillus tubingensis (strain CBS 134.48)</name>
    <dbReference type="NCBI Taxonomy" id="767770"/>
    <lineage>
        <taxon>Eukaryota</taxon>
        <taxon>Fungi</taxon>
        <taxon>Dikarya</taxon>
        <taxon>Ascomycota</taxon>
        <taxon>Pezizomycotina</taxon>
        <taxon>Eurotiomycetes</taxon>
        <taxon>Eurotiomycetidae</taxon>
        <taxon>Eurotiales</taxon>
        <taxon>Aspergillaceae</taxon>
        <taxon>Aspergillus</taxon>
        <taxon>Aspergillus subgen. Circumdati</taxon>
    </lineage>
</organism>
<keyword evidence="1" id="KW-0732">Signal</keyword>
<sequence length="139" mass="15879">MLVFASFFFFILLQICIFTSCGRAALPIELVLLLTCQVKAHMPEDNPCHSDDWPTSIHSRHCYLPSLHYRLNLLVLDSDRCRPCVSQPRRPDRPTLRTTYYTVRPQATARGEGWLAVLVFPAARLVANQDRRTTPALPI</sequence>
<dbReference type="EMBL" id="KV878187">
    <property type="protein sequence ID" value="OJI86732.1"/>
    <property type="molecule type" value="Genomic_DNA"/>
</dbReference>
<keyword evidence="3" id="KW-1185">Reference proteome</keyword>
<feature type="chain" id="PRO_5013132284" description="Secreted protein" evidence="1">
    <location>
        <begin position="25"/>
        <end position="139"/>
    </location>
</feature>